<dbReference type="AlphaFoldDB" id="A0A915ILT4"/>
<sequence>MPVTGSENDAYDTAEETTTPEVSTSQRQLVIEAQGNQVDEFYIAAFNQYIFMGSQRLNQMGIKKEAMGDDRVQPDKYQQMAAKSP</sequence>
<feature type="compositionally biased region" description="Basic and acidic residues" evidence="1">
    <location>
        <begin position="65"/>
        <end position="74"/>
    </location>
</feature>
<evidence type="ECO:0000313" key="3">
    <source>
        <dbReference type="WBParaSite" id="nRc.2.0.1.t14829-RA"/>
    </source>
</evidence>
<evidence type="ECO:0000313" key="2">
    <source>
        <dbReference type="Proteomes" id="UP000887565"/>
    </source>
</evidence>
<proteinExistence type="predicted"/>
<feature type="region of interest" description="Disordered" evidence="1">
    <location>
        <begin position="65"/>
        <end position="85"/>
    </location>
</feature>
<evidence type="ECO:0000256" key="1">
    <source>
        <dbReference type="SAM" id="MobiDB-lite"/>
    </source>
</evidence>
<keyword evidence="2" id="KW-1185">Reference proteome</keyword>
<protein>
    <submittedName>
        <fullName evidence="3">Uncharacterized protein</fullName>
    </submittedName>
</protein>
<organism evidence="2 3">
    <name type="scientific">Romanomermis culicivorax</name>
    <name type="common">Nematode worm</name>
    <dbReference type="NCBI Taxonomy" id="13658"/>
    <lineage>
        <taxon>Eukaryota</taxon>
        <taxon>Metazoa</taxon>
        <taxon>Ecdysozoa</taxon>
        <taxon>Nematoda</taxon>
        <taxon>Enoplea</taxon>
        <taxon>Dorylaimia</taxon>
        <taxon>Mermithida</taxon>
        <taxon>Mermithoidea</taxon>
        <taxon>Mermithidae</taxon>
        <taxon>Romanomermis</taxon>
    </lineage>
</organism>
<name>A0A915ILT4_ROMCU</name>
<feature type="compositionally biased region" description="Polar residues" evidence="1">
    <location>
        <begin position="16"/>
        <end position="25"/>
    </location>
</feature>
<dbReference type="WBParaSite" id="nRc.2.0.1.t14829-RA">
    <property type="protein sequence ID" value="nRc.2.0.1.t14829-RA"/>
    <property type="gene ID" value="nRc.2.0.1.g14829"/>
</dbReference>
<dbReference type="Proteomes" id="UP000887565">
    <property type="component" value="Unplaced"/>
</dbReference>
<reference evidence="3" key="1">
    <citation type="submission" date="2022-11" db="UniProtKB">
        <authorList>
            <consortium name="WormBaseParasite"/>
        </authorList>
    </citation>
    <scope>IDENTIFICATION</scope>
</reference>
<accession>A0A915ILT4</accession>
<feature type="region of interest" description="Disordered" evidence="1">
    <location>
        <begin position="1"/>
        <end position="25"/>
    </location>
</feature>